<proteinExistence type="inferred from homology"/>
<dbReference type="EMBL" id="CAKKNE010000004">
    <property type="protein sequence ID" value="CAH0374317.1"/>
    <property type="molecule type" value="Genomic_DNA"/>
</dbReference>
<dbReference type="CDD" id="cd05233">
    <property type="entry name" value="SDR_c"/>
    <property type="match status" value="1"/>
</dbReference>
<accession>A0A8J2WZ58</accession>
<dbReference type="Pfam" id="PF00106">
    <property type="entry name" value="adh_short"/>
    <property type="match status" value="1"/>
</dbReference>
<evidence type="ECO:0000256" key="2">
    <source>
        <dbReference type="ARBA" id="ARBA00023002"/>
    </source>
</evidence>
<comment type="similarity">
    <text evidence="1">Belongs to the short-chain dehydrogenases/reductases (SDR) family.</text>
</comment>
<protein>
    <submittedName>
        <fullName evidence="3">Uncharacterized protein</fullName>
    </submittedName>
</protein>
<dbReference type="AlphaFoldDB" id="A0A8J2WZ58"/>
<dbReference type="OrthoDB" id="1933717at2759"/>
<comment type="caution">
    <text evidence="3">The sequence shown here is derived from an EMBL/GenBank/DDBJ whole genome shotgun (WGS) entry which is preliminary data.</text>
</comment>
<evidence type="ECO:0000313" key="4">
    <source>
        <dbReference type="Proteomes" id="UP000789595"/>
    </source>
</evidence>
<gene>
    <name evidence="3" type="ORF">PECAL_4P15900</name>
</gene>
<dbReference type="PRINTS" id="PR00081">
    <property type="entry name" value="GDHRDH"/>
</dbReference>
<dbReference type="GO" id="GO:0016491">
    <property type="term" value="F:oxidoreductase activity"/>
    <property type="evidence" value="ECO:0007669"/>
    <property type="project" value="UniProtKB-KW"/>
</dbReference>
<keyword evidence="2" id="KW-0560">Oxidoreductase</keyword>
<reference evidence="3" key="1">
    <citation type="submission" date="2021-11" db="EMBL/GenBank/DDBJ databases">
        <authorList>
            <consortium name="Genoscope - CEA"/>
            <person name="William W."/>
        </authorList>
    </citation>
    <scope>NUCLEOTIDE SEQUENCE</scope>
</reference>
<organism evidence="3 4">
    <name type="scientific">Pelagomonas calceolata</name>
    <dbReference type="NCBI Taxonomy" id="35677"/>
    <lineage>
        <taxon>Eukaryota</taxon>
        <taxon>Sar</taxon>
        <taxon>Stramenopiles</taxon>
        <taxon>Ochrophyta</taxon>
        <taxon>Pelagophyceae</taxon>
        <taxon>Pelagomonadales</taxon>
        <taxon>Pelagomonadaceae</taxon>
        <taxon>Pelagomonas</taxon>
    </lineage>
</organism>
<dbReference type="InterPro" id="IPR002347">
    <property type="entry name" value="SDR_fam"/>
</dbReference>
<dbReference type="Gene3D" id="3.40.50.720">
    <property type="entry name" value="NAD(P)-binding Rossmann-like Domain"/>
    <property type="match status" value="1"/>
</dbReference>
<keyword evidence="4" id="KW-1185">Reference proteome</keyword>
<dbReference type="GO" id="GO:0016020">
    <property type="term" value="C:membrane"/>
    <property type="evidence" value="ECO:0007669"/>
    <property type="project" value="TreeGrafter"/>
</dbReference>
<dbReference type="InterPro" id="IPR036291">
    <property type="entry name" value="NAD(P)-bd_dom_sf"/>
</dbReference>
<sequence>MKTLRRVLSMAAHAVAFERAIVTGAGSGIGRATAAALCERGIEVYGVGRREGALRETATRIGGDKFHAVVADVATPEGRGAIADRLDGTTPTVVVHNAATTGPLGPLDTLTLDGFRATMASNVEGPLFLTKALMPKLARGSRVLHVSTGGAHQGFDGMLSYCASKAALRSVYESLRDEYAGRIIFGSAQPGVVATEMMRGLVEDTDDSFAIRDYFTGLSEATPAGGPTVGGPPPVDGLNSPENVARFFSFLLCDTNDDEFGERDWDIRDAAHHGRW</sequence>
<dbReference type="SUPFAM" id="SSF51735">
    <property type="entry name" value="NAD(P)-binding Rossmann-fold domains"/>
    <property type="match status" value="1"/>
</dbReference>
<evidence type="ECO:0000256" key="1">
    <source>
        <dbReference type="ARBA" id="ARBA00006484"/>
    </source>
</evidence>
<evidence type="ECO:0000313" key="3">
    <source>
        <dbReference type="EMBL" id="CAH0374317.1"/>
    </source>
</evidence>
<dbReference type="Proteomes" id="UP000789595">
    <property type="component" value="Unassembled WGS sequence"/>
</dbReference>
<name>A0A8J2WZ58_9STRA</name>
<dbReference type="PANTHER" id="PTHR44196">
    <property type="entry name" value="DEHYDROGENASE/REDUCTASE SDR FAMILY MEMBER 7B"/>
    <property type="match status" value="1"/>
</dbReference>
<dbReference type="PANTHER" id="PTHR44196:SF1">
    <property type="entry name" value="DEHYDROGENASE_REDUCTASE SDR FAMILY MEMBER 7B"/>
    <property type="match status" value="1"/>
</dbReference>